<dbReference type="OrthoDB" id="7675754at2759"/>
<accession>A0A0A1X6E7</accession>
<reference evidence="1" key="2">
    <citation type="journal article" date="2015" name="Gigascience">
        <title>Reconstructing a comprehensive transcriptome assembly of a white-pupal translocated strain of the pest fruit fly Bactrocera cucurbitae.</title>
        <authorList>
            <person name="Sim S.B."/>
            <person name="Calla B."/>
            <person name="Hall B."/>
            <person name="DeRego T."/>
            <person name="Geib S.M."/>
        </authorList>
    </citation>
    <scope>NUCLEOTIDE SEQUENCE</scope>
</reference>
<dbReference type="InterPro" id="IPR032004">
    <property type="entry name" value="DUF4790"/>
</dbReference>
<organism evidence="1">
    <name type="scientific">Zeugodacus cucurbitae</name>
    <name type="common">Melon fruit fly</name>
    <name type="synonym">Bactrocera cucurbitae</name>
    <dbReference type="NCBI Taxonomy" id="28588"/>
    <lineage>
        <taxon>Eukaryota</taxon>
        <taxon>Metazoa</taxon>
        <taxon>Ecdysozoa</taxon>
        <taxon>Arthropoda</taxon>
        <taxon>Hexapoda</taxon>
        <taxon>Insecta</taxon>
        <taxon>Pterygota</taxon>
        <taxon>Neoptera</taxon>
        <taxon>Endopterygota</taxon>
        <taxon>Diptera</taxon>
        <taxon>Brachycera</taxon>
        <taxon>Muscomorpha</taxon>
        <taxon>Tephritoidea</taxon>
        <taxon>Tephritidae</taxon>
        <taxon>Zeugodacus</taxon>
        <taxon>Zeugodacus</taxon>
    </lineage>
</organism>
<dbReference type="AlphaFoldDB" id="A0A0A1X6E7"/>
<dbReference type="GO" id="GO:0030246">
    <property type="term" value="F:carbohydrate binding"/>
    <property type="evidence" value="ECO:0007669"/>
    <property type="project" value="UniProtKB-KW"/>
</dbReference>
<sequence>MSFRRSTTSGRRRTVLSVALDAENPRVSYQAMEDEVAPRTSSIFLTSIYITAEPPKKKYTEIVQQLMDDINVDPPRNYKEADARDLPSCDPSFTQEFFSKFNSLMNYREAVNKYEKQFQHEIASLLSAQPTAYEVVSLQRHLSYTALWPPLHNRCELSRSRRLFEGLTTKQRSRLHKLMAIR</sequence>
<name>A0A0A1X6E7_ZEUCU</name>
<gene>
    <name evidence="1" type="primary">SVLEC</name>
    <name evidence="1" type="ORF">g.8218</name>
</gene>
<proteinExistence type="predicted"/>
<dbReference type="Pfam" id="PF16037">
    <property type="entry name" value="DUF4790"/>
    <property type="match status" value="1"/>
</dbReference>
<protein>
    <submittedName>
        <fullName evidence="1">C-type lectin clone 2100755</fullName>
    </submittedName>
</protein>
<dbReference type="EMBL" id="GBXI01007413">
    <property type="protein sequence ID" value="JAD06879.1"/>
    <property type="molecule type" value="Transcribed_RNA"/>
</dbReference>
<evidence type="ECO:0000313" key="1">
    <source>
        <dbReference type="EMBL" id="JAD06879.1"/>
    </source>
</evidence>
<keyword evidence="1" id="KW-0430">Lectin</keyword>
<reference evidence="1" key="1">
    <citation type="submission" date="2014-11" db="EMBL/GenBank/DDBJ databases">
        <authorList>
            <person name="Geib S."/>
        </authorList>
    </citation>
    <scope>NUCLEOTIDE SEQUENCE</scope>
</reference>